<dbReference type="Pfam" id="PF01551">
    <property type="entry name" value="Peptidase_M23"/>
    <property type="match status" value="1"/>
</dbReference>
<protein>
    <recommendedName>
        <fullName evidence="3">M23ase beta-sheet core domain-containing protein</fullName>
    </recommendedName>
</protein>
<dbReference type="Gene3D" id="6.10.250.3150">
    <property type="match status" value="1"/>
</dbReference>
<evidence type="ECO:0000313" key="4">
    <source>
        <dbReference type="EMBL" id="HDD43721.1"/>
    </source>
</evidence>
<feature type="coiled-coil region" evidence="2">
    <location>
        <begin position="164"/>
        <end position="244"/>
    </location>
</feature>
<keyword evidence="1" id="KW-0732">Signal</keyword>
<accession>A0A7C0Y3W9</accession>
<sequence length="382" mass="45325">MWFYFRWIWQFFKFIQILIFLFIFSSVIFAHLDEKKNKLLEIQKKVKILEEKIKSKEKKEKKLLKELQKIKKQLKTLTKQQKKMKNSIEDIKKDLATIKIKKEALEKTLFTTKQYLYQRLFAIYYWYCLGKVNILPINNLKQTYLTTKYLQQIIYHDYKLFEKYQSLMENIQLLEKQKSEKIKKLDILLKQVEESKSQIFKEKQKKKALLKKIKQEKKQQKRKIAALKTSAQQLEDLIKRLKKEKIVPQKIKKGSLDWPVNGKIVIPFGKYLDKNTSTYLNSNGIEIQVPYGTPFKAVSSGKVVFADKLQGYEYVIILDHGGDYYTLYGNAISLYKKVGDWVNAGEVLGKVGRVGAEGVTLYFELRYKEKPINPFRWLKPPS</sequence>
<reference evidence="4" key="1">
    <citation type="journal article" date="2020" name="mSystems">
        <title>Genome- and Community-Level Interaction Insights into Carbon Utilization and Element Cycling Functions of Hydrothermarchaeota in Hydrothermal Sediment.</title>
        <authorList>
            <person name="Zhou Z."/>
            <person name="Liu Y."/>
            <person name="Xu W."/>
            <person name="Pan J."/>
            <person name="Luo Z.H."/>
            <person name="Li M."/>
        </authorList>
    </citation>
    <scope>NUCLEOTIDE SEQUENCE [LARGE SCALE GENOMIC DNA]</scope>
    <source>
        <strain evidence="4">HyVt-233</strain>
    </source>
</reference>
<dbReference type="SUPFAM" id="SSF51261">
    <property type="entry name" value="Duplicated hybrid motif"/>
    <property type="match status" value="1"/>
</dbReference>
<proteinExistence type="predicted"/>
<organism evidence="4">
    <name type="scientific">Desulfofervidus auxilii</name>
    <dbReference type="NCBI Taxonomy" id="1621989"/>
    <lineage>
        <taxon>Bacteria</taxon>
        <taxon>Pseudomonadati</taxon>
        <taxon>Thermodesulfobacteriota</taxon>
        <taxon>Candidatus Desulfofervidia</taxon>
        <taxon>Candidatus Desulfofervidales</taxon>
        <taxon>Candidatus Desulfofervidaceae</taxon>
        <taxon>Candidatus Desulfofervidus</taxon>
    </lineage>
</organism>
<comment type="caution">
    <text evidence="4">The sequence shown here is derived from an EMBL/GenBank/DDBJ whole genome shotgun (WGS) entry which is preliminary data.</text>
</comment>
<evidence type="ECO:0000256" key="2">
    <source>
        <dbReference type="SAM" id="Coils"/>
    </source>
</evidence>
<feature type="coiled-coil region" evidence="2">
    <location>
        <begin position="32"/>
        <end position="108"/>
    </location>
</feature>
<dbReference type="EMBL" id="DRBS01000096">
    <property type="protein sequence ID" value="HDD43721.1"/>
    <property type="molecule type" value="Genomic_DNA"/>
</dbReference>
<dbReference type="AlphaFoldDB" id="A0A7C0Y3W9"/>
<feature type="domain" description="M23ase beta-sheet core" evidence="3">
    <location>
        <begin position="282"/>
        <end position="374"/>
    </location>
</feature>
<dbReference type="InterPro" id="IPR016047">
    <property type="entry name" value="M23ase_b-sheet_dom"/>
</dbReference>
<dbReference type="Proteomes" id="UP000886289">
    <property type="component" value="Unassembled WGS sequence"/>
</dbReference>
<keyword evidence="2" id="KW-0175">Coiled coil</keyword>
<evidence type="ECO:0000256" key="1">
    <source>
        <dbReference type="ARBA" id="ARBA00022729"/>
    </source>
</evidence>
<dbReference type="PANTHER" id="PTHR21666">
    <property type="entry name" value="PEPTIDASE-RELATED"/>
    <property type="match status" value="1"/>
</dbReference>
<dbReference type="GO" id="GO:0004222">
    <property type="term" value="F:metalloendopeptidase activity"/>
    <property type="evidence" value="ECO:0007669"/>
    <property type="project" value="TreeGrafter"/>
</dbReference>
<gene>
    <name evidence="4" type="ORF">ENG63_02525</name>
</gene>
<evidence type="ECO:0000259" key="3">
    <source>
        <dbReference type="Pfam" id="PF01551"/>
    </source>
</evidence>
<dbReference type="InterPro" id="IPR050570">
    <property type="entry name" value="Cell_wall_metabolism_enzyme"/>
</dbReference>
<dbReference type="CDD" id="cd12797">
    <property type="entry name" value="M23_peptidase"/>
    <property type="match status" value="1"/>
</dbReference>
<dbReference type="InterPro" id="IPR011055">
    <property type="entry name" value="Dup_hybrid_motif"/>
</dbReference>
<dbReference type="PANTHER" id="PTHR21666:SF289">
    <property type="entry name" value="L-ALA--D-GLU ENDOPEPTIDASE"/>
    <property type="match status" value="1"/>
</dbReference>
<name>A0A7C0Y3W9_DESA2</name>
<dbReference type="Gene3D" id="2.70.70.10">
    <property type="entry name" value="Glucose Permease (Domain IIA)"/>
    <property type="match status" value="1"/>
</dbReference>